<evidence type="ECO:0000313" key="2">
    <source>
        <dbReference type="Proteomes" id="UP000238701"/>
    </source>
</evidence>
<proteinExistence type="predicted"/>
<dbReference type="AlphaFoldDB" id="A0A2U3KRF1"/>
<sequence>MRKSKVLTFESWATESEWFRYAKSHSVEIPYLLSDRSQCQDPFFDLFAASARERQPMITGLCRGFKNFNEGDRYVYVTRLCREAVRERGLDPKCGPWYLGVASMIVMSVESSHEQAARRFSRRRYVAVPEMTPYPPGLAHNAKPAAAVSRESCIVHPSRNVSLTPSRSKPEEWLQQYSDYHQRQKDKQLRAAFCKFETIRGREALITKFEDAPVMSSKDWEGKTQNVAGRVIQNTTGEQLAAQIAAHGYEIP</sequence>
<name>A0A2U3KRF1_9BACT</name>
<gene>
    <name evidence="1" type="ORF">SBA1_430022</name>
</gene>
<protein>
    <submittedName>
        <fullName evidence="1">Uncharacterized protein</fullName>
    </submittedName>
</protein>
<dbReference type="EMBL" id="OMOD01000137">
    <property type="protein sequence ID" value="SPF42221.1"/>
    <property type="molecule type" value="Genomic_DNA"/>
</dbReference>
<organism evidence="1 2">
    <name type="scientific">Candidatus Sulfotelmatobacter kueseliae</name>
    <dbReference type="NCBI Taxonomy" id="2042962"/>
    <lineage>
        <taxon>Bacteria</taxon>
        <taxon>Pseudomonadati</taxon>
        <taxon>Acidobacteriota</taxon>
        <taxon>Terriglobia</taxon>
        <taxon>Terriglobales</taxon>
        <taxon>Candidatus Korobacteraceae</taxon>
        <taxon>Candidatus Sulfotelmatobacter</taxon>
    </lineage>
</organism>
<dbReference type="Proteomes" id="UP000238701">
    <property type="component" value="Unassembled WGS sequence"/>
</dbReference>
<reference evidence="2" key="1">
    <citation type="submission" date="2018-02" db="EMBL/GenBank/DDBJ databases">
        <authorList>
            <person name="Hausmann B."/>
        </authorList>
    </citation>
    <scope>NUCLEOTIDE SEQUENCE [LARGE SCALE GENOMIC DNA]</scope>
    <source>
        <strain evidence="2">Peat soil MAG SbA1</strain>
    </source>
</reference>
<evidence type="ECO:0000313" key="1">
    <source>
        <dbReference type="EMBL" id="SPF42221.1"/>
    </source>
</evidence>
<accession>A0A2U3KRF1</accession>